<gene>
    <name evidence="2" type="ORF">LCGC14_1778980</name>
</gene>
<keyword evidence="1" id="KW-0472">Membrane</keyword>
<comment type="caution">
    <text evidence="2">The sequence shown here is derived from an EMBL/GenBank/DDBJ whole genome shotgun (WGS) entry which is preliminary data.</text>
</comment>
<evidence type="ECO:0000256" key="1">
    <source>
        <dbReference type="SAM" id="Phobius"/>
    </source>
</evidence>
<evidence type="ECO:0000313" key="2">
    <source>
        <dbReference type="EMBL" id="KKM02982.1"/>
    </source>
</evidence>
<dbReference type="EMBL" id="LAZR01016794">
    <property type="protein sequence ID" value="KKM02982.1"/>
    <property type="molecule type" value="Genomic_DNA"/>
</dbReference>
<proteinExistence type="predicted"/>
<dbReference type="AlphaFoldDB" id="A0A0F9HIJ4"/>
<organism evidence="2">
    <name type="scientific">marine sediment metagenome</name>
    <dbReference type="NCBI Taxonomy" id="412755"/>
    <lineage>
        <taxon>unclassified sequences</taxon>
        <taxon>metagenomes</taxon>
        <taxon>ecological metagenomes</taxon>
    </lineage>
</organism>
<keyword evidence="1" id="KW-0812">Transmembrane</keyword>
<feature type="transmembrane region" description="Helical" evidence="1">
    <location>
        <begin position="34"/>
        <end position="58"/>
    </location>
</feature>
<keyword evidence="1" id="KW-1133">Transmembrane helix</keyword>
<name>A0A0F9HIJ4_9ZZZZ</name>
<sequence>MRPHRPTIFEHIDRINHMRKWNREEKKMQYYDKIATIAMAIIMTMIFIMAFIMILTIFGV</sequence>
<protein>
    <submittedName>
        <fullName evidence="2">Uncharacterized protein</fullName>
    </submittedName>
</protein>
<accession>A0A0F9HIJ4</accession>
<reference evidence="2" key="1">
    <citation type="journal article" date="2015" name="Nature">
        <title>Complex archaea that bridge the gap between prokaryotes and eukaryotes.</title>
        <authorList>
            <person name="Spang A."/>
            <person name="Saw J.H."/>
            <person name="Jorgensen S.L."/>
            <person name="Zaremba-Niedzwiedzka K."/>
            <person name="Martijn J."/>
            <person name="Lind A.E."/>
            <person name="van Eijk R."/>
            <person name="Schleper C."/>
            <person name="Guy L."/>
            <person name="Ettema T.J."/>
        </authorList>
    </citation>
    <scope>NUCLEOTIDE SEQUENCE</scope>
</reference>